<evidence type="ECO:0000313" key="1">
    <source>
        <dbReference type="EMBL" id="KAL2058065.1"/>
    </source>
</evidence>
<comment type="caution">
    <text evidence="1">The sequence shown here is derived from an EMBL/GenBank/DDBJ whole genome shotgun (WGS) entry which is preliminary data.</text>
</comment>
<sequence>MSVVEYSHNTRLKDDAAASLGTNHVIFKTAAHFVEYKDKQMMTGMGVTPSVWQSGPVREMREERFKIREHELLNWAGIDLTAKTI</sequence>
<dbReference type="EMBL" id="JBHFEH010000003">
    <property type="protein sequence ID" value="KAL2058065.1"/>
    <property type="molecule type" value="Genomic_DNA"/>
</dbReference>
<name>A0ABR4BK49_9LECA</name>
<reference evidence="1 2" key="1">
    <citation type="submission" date="2024-09" db="EMBL/GenBank/DDBJ databases">
        <title>Rethinking Asexuality: The Enigmatic Case of Functional Sexual Genes in Lepraria (Stereocaulaceae).</title>
        <authorList>
            <person name="Doellman M."/>
            <person name="Sun Y."/>
            <person name="Barcenas-Pena A."/>
            <person name="Lumbsch H.T."/>
            <person name="Grewe F."/>
        </authorList>
    </citation>
    <scope>NUCLEOTIDE SEQUENCE [LARGE SCALE GENOMIC DNA]</scope>
    <source>
        <strain evidence="1 2">Grewe 0041</strain>
    </source>
</reference>
<keyword evidence="2" id="KW-1185">Reference proteome</keyword>
<dbReference type="Proteomes" id="UP001590951">
    <property type="component" value="Unassembled WGS sequence"/>
</dbReference>
<proteinExistence type="predicted"/>
<organism evidence="1 2">
    <name type="scientific">Lepraria finkii</name>
    <dbReference type="NCBI Taxonomy" id="1340010"/>
    <lineage>
        <taxon>Eukaryota</taxon>
        <taxon>Fungi</taxon>
        <taxon>Dikarya</taxon>
        <taxon>Ascomycota</taxon>
        <taxon>Pezizomycotina</taxon>
        <taxon>Lecanoromycetes</taxon>
        <taxon>OSLEUM clade</taxon>
        <taxon>Lecanoromycetidae</taxon>
        <taxon>Lecanorales</taxon>
        <taxon>Lecanorineae</taxon>
        <taxon>Stereocaulaceae</taxon>
        <taxon>Lepraria</taxon>
    </lineage>
</organism>
<evidence type="ECO:0000313" key="2">
    <source>
        <dbReference type="Proteomes" id="UP001590951"/>
    </source>
</evidence>
<protein>
    <submittedName>
        <fullName evidence="1">Uncharacterized protein</fullName>
    </submittedName>
</protein>
<gene>
    <name evidence="1" type="ORF">ABVK25_001683</name>
</gene>
<accession>A0ABR4BK49</accession>